<reference evidence="2" key="1">
    <citation type="journal article" date="2018" name="Nat. Plants">
        <title>Whole-genome landscape of Medicago truncatula symbiotic genes.</title>
        <authorList>
            <person name="Pecrix Y."/>
            <person name="Staton S.E."/>
            <person name="Sallet E."/>
            <person name="Lelandais-Briere C."/>
            <person name="Moreau S."/>
            <person name="Carrere S."/>
            <person name="Blein T."/>
            <person name="Jardinaud M.F."/>
            <person name="Latrasse D."/>
            <person name="Zouine M."/>
            <person name="Zahm M."/>
            <person name="Kreplak J."/>
            <person name="Mayjonade B."/>
            <person name="Satge C."/>
            <person name="Perez M."/>
            <person name="Cauet S."/>
            <person name="Marande W."/>
            <person name="Chantry-Darmon C."/>
            <person name="Lopez-Roques C."/>
            <person name="Bouchez O."/>
            <person name="Berard A."/>
            <person name="Debelle F."/>
            <person name="Munos S."/>
            <person name="Bendahmane A."/>
            <person name="Berges H."/>
            <person name="Niebel A."/>
            <person name="Buitink J."/>
            <person name="Frugier F."/>
            <person name="Benhamed M."/>
            <person name="Crespi M."/>
            <person name="Gouzy J."/>
            <person name="Gamas P."/>
        </authorList>
    </citation>
    <scope>NUCLEOTIDE SEQUENCE [LARGE SCALE GENOMIC DNA]</scope>
    <source>
        <strain evidence="2">cv. Jemalong A17</strain>
    </source>
</reference>
<proteinExistence type="predicted"/>
<sequence length="52" mass="5746">MEVSMIRKGVVMMLIVTHVECNSPSKNLGQLSSKDSQEHGVYLSVTCHVLKT</sequence>
<accession>A0A396J9P2</accession>
<dbReference type="Gramene" id="rna8762">
    <property type="protein sequence ID" value="RHN72993.1"/>
    <property type="gene ID" value="gene8762"/>
</dbReference>
<dbReference type="AlphaFoldDB" id="A0A396J9P2"/>
<dbReference type="EMBL" id="PSQE01000002">
    <property type="protein sequence ID" value="RHN72993.1"/>
    <property type="molecule type" value="Genomic_DNA"/>
</dbReference>
<organism evidence="1 2">
    <name type="scientific">Medicago truncatula</name>
    <name type="common">Barrel medic</name>
    <name type="synonym">Medicago tribuloides</name>
    <dbReference type="NCBI Taxonomy" id="3880"/>
    <lineage>
        <taxon>Eukaryota</taxon>
        <taxon>Viridiplantae</taxon>
        <taxon>Streptophyta</taxon>
        <taxon>Embryophyta</taxon>
        <taxon>Tracheophyta</taxon>
        <taxon>Spermatophyta</taxon>
        <taxon>Magnoliopsida</taxon>
        <taxon>eudicotyledons</taxon>
        <taxon>Gunneridae</taxon>
        <taxon>Pentapetalae</taxon>
        <taxon>rosids</taxon>
        <taxon>fabids</taxon>
        <taxon>Fabales</taxon>
        <taxon>Fabaceae</taxon>
        <taxon>Papilionoideae</taxon>
        <taxon>50 kb inversion clade</taxon>
        <taxon>NPAAA clade</taxon>
        <taxon>Hologalegina</taxon>
        <taxon>IRL clade</taxon>
        <taxon>Trifolieae</taxon>
        <taxon>Medicago</taxon>
    </lineage>
</organism>
<evidence type="ECO:0000313" key="1">
    <source>
        <dbReference type="EMBL" id="RHN72993.1"/>
    </source>
</evidence>
<evidence type="ECO:0000313" key="2">
    <source>
        <dbReference type="Proteomes" id="UP000265566"/>
    </source>
</evidence>
<gene>
    <name evidence="1" type="ORF">MtrunA17_Chr2g0293701</name>
</gene>
<comment type="caution">
    <text evidence="1">The sequence shown here is derived from an EMBL/GenBank/DDBJ whole genome shotgun (WGS) entry which is preliminary data.</text>
</comment>
<name>A0A396J9P2_MEDTR</name>
<protein>
    <submittedName>
        <fullName evidence="1">Uncharacterized protein</fullName>
    </submittedName>
</protein>
<dbReference type="Proteomes" id="UP000265566">
    <property type="component" value="Chromosome 2"/>
</dbReference>